<protein>
    <submittedName>
        <fullName evidence="1">Uncharacterized protein</fullName>
    </submittedName>
</protein>
<dbReference type="STRING" id="1459636.NTE_00984"/>
<organism evidence="1 2">
    <name type="scientific">Candidatus Nitrososphaera evergladensis SR1</name>
    <dbReference type="NCBI Taxonomy" id="1459636"/>
    <lineage>
        <taxon>Archaea</taxon>
        <taxon>Nitrososphaerota</taxon>
        <taxon>Nitrososphaeria</taxon>
        <taxon>Nitrososphaerales</taxon>
        <taxon>Nitrososphaeraceae</taxon>
        <taxon>Nitrososphaera</taxon>
    </lineage>
</organism>
<dbReference type="EMBL" id="CP007174">
    <property type="protein sequence ID" value="AIF83059.1"/>
    <property type="molecule type" value="Genomic_DNA"/>
</dbReference>
<dbReference type="KEGG" id="nev:NTE_00984"/>
<proteinExistence type="predicted"/>
<name>A0A075MUT0_9ARCH</name>
<dbReference type="Proteomes" id="UP000028194">
    <property type="component" value="Chromosome"/>
</dbReference>
<dbReference type="AlphaFoldDB" id="A0A075MUT0"/>
<reference evidence="1 2" key="1">
    <citation type="journal article" date="2014" name="PLoS ONE">
        <title>Genome Sequence of Candidatus Nitrososphaera evergladensis from Group I.1b Enriched from Everglades Soil Reveals Novel Genomic Features of the Ammonia-Oxidizing Archaea.</title>
        <authorList>
            <person name="Zhalnina K.V."/>
            <person name="Dias R."/>
            <person name="Leonard M.T."/>
            <person name="Dorr de Quadros P."/>
            <person name="Camargo F.A."/>
            <person name="Drew J.C."/>
            <person name="Farmerie W.G."/>
            <person name="Daroub S.H."/>
            <person name="Triplett E.W."/>
        </authorList>
    </citation>
    <scope>NUCLEOTIDE SEQUENCE [LARGE SCALE GENOMIC DNA]</scope>
    <source>
        <strain evidence="1 2">SR1</strain>
    </source>
</reference>
<sequence length="33" mass="3906">MFSINKEIMREMQKIAIHDNIEVELAKLKSECI</sequence>
<keyword evidence="2" id="KW-1185">Reference proteome</keyword>
<evidence type="ECO:0000313" key="2">
    <source>
        <dbReference type="Proteomes" id="UP000028194"/>
    </source>
</evidence>
<evidence type="ECO:0000313" key="1">
    <source>
        <dbReference type="EMBL" id="AIF83059.1"/>
    </source>
</evidence>
<dbReference type="HOGENOM" id="CLU_3379840_0_0_2"/>
<accession>A0A075MUT0</accession>
<gene>
    <name evidence="1" type="ORF">NTE_00984</name>
</gene>